<proteinExistence type="predicted"/>
<protein>
    <submittedName>
        <fullName evidence="3">Uncharacterized protein</fullName>
    </submittedName>
</protein>
<feature type="chain" id="PRO_5024400504" evidence="2">
    <location>
        <begin position="22"/>
        <end position="403"/>
    </location>
</feature>
<gene>
    <name evidence="3" type="ORF">CONPUDRAFT_86140</name>
</gene>
<evidence type="ECO:0000313" key="3">
    <source>
        <dbReference type="EMBL" id="EIW85931.1"/>
    </source>
</evidence>
<sequence>MAALNPLYALLALAHARFSVAFSTEAAAMRLCTRPTYYSATANGVNGGSHSAQRQTEAHAREKLERGTARFVLGAMTNALANVCIPLYADVEGRLMLASEKAQVGAGDGSETLKALMGGLKRALLPYARRIVLDKAESVHGGDRDGMGKGAKSLAAFAQIGDEPSRFWTRFILSATPIEDGGEAITRAQKLQLLESLYKTLKVMSWAWPRLLEEPTALRVKAGMEMLRLEQTFDEIYGLAPVEGSIVPIPTGVDYRSSQSQDGLLTNLAGSRFKSPATSASTSTGSTSSSSSDSAGCSSGGSALFDLPDIEAVVRSTGVLCGETNATRSSPGLRSDVTDMTSGIVIAGADDIGIMHGPDLPWVPAGSTEDGFAPAMELPSYPDQTFSMFSCFLPGTYQGWQGF</sequence>
<organism evidence="3 4">
    <name type="scientific">Coniophora puteana (strain RWD-64-598)</name>
    <name type="common">Brown rot fungus</name>
    <dbReference type="NCBI Taxonomy" id="741705"/>
    <lineage>
        <taxon>Eukaryota</taxon>
        <taxon>Fungi</taxon>
        <taxon>Dikarya</taxon>
        <taxon>Basidiomycota</taxon>
        <taxon>Agaricomycotina</taxon>
        <taxon>Agaricomycetes</taxon>
        <taxon>Agaricomycetidae</taxon>
        <taxon>Boletales</taxon>
        <taxon>Coniophorineae</taxon>
        <taxon>Coniophoraceae</taxon>
        <taxon>Coniophora</taxon>
    </lineage>
</organism>
<comment type="caution">
    <text evidence="3">The sequence shown here is derived from an EMBL/GenBank/DDBJ whole genome shotgun (WGS) entry which is preliminary data.</text>
</comment>
<dbReference type="EMBL" id="JH711573">
    <property type="protein sequence ID" value="EIW85931.1"/>
    <property type="molecule type" value="Genomic_DNA"/>
</dbReference>
<dbReference type="RefSeq" id="XP_007762917.1">
    <property type="nucleotide sequence ID" value="XM_007764727.1"/>
</dbReference>
<dbReference type="GeneID" id="19211089"/>
<dbReference type="AlphaFoldDB" id="A0A5M3N4U0"/>
<evidence type="ECO:0000256" key="1">
    <source>
        <dbReference type="SAM" id="MobiDB-lite"/>
    </source>
</evidence>
<dbReference type="Proteomes" id="UP000053558">
    <property type="component" value="Unassembled WGS sequence"/>
</dbReference>
<keyword evidence="4" id="KW-1185">Reference proteome</keyword>
<keyword evidence="2" id="KW-0732">Signal</keyword>
<dbReference type="KEGG" id="cput:CONPUDRAFT_86140"/>
<evidence type="ECO:0000313" key="4">
    <source>
        <dbReference type="Proteomes" id="UP000053558"/>
    </source>
</evidence>
<feature type="region of interest" description="Disordered" evidence="1">
    <location>
        <begin position="275"/>
        <end position="295"/>
    </location>
</feature>
<reference evidence="4" key="1">
    <citation type="journal article" date="2012" name="Science">
        <title>The Paleozoic origin of enzymatic lignin decomposition reconstructed from 31 fungal genomes.</title>
        <authorList>
            <person name="Floudas D."/>
            <person name="Binder M."/>
            <person name="Riley R."/>
            <person name="Barry K."/>
            <person name="Blanchette R.A."/>
            <person name="Henrissat B."/>
            <person name="Martinez A.T."/>
            <person name="Otillar R."/>
            <person name="Spatafora J.W."/>
            <person name="Yadav J.S."/>
            <person name="Aerts A."/>
            <person name="Benoit I."/>
            <person name="Boyd A."/>
            <person name="Carlson A."/>
            <person name="Copeland A."/>
            <person name="Coutinho P.M."/>
            <person name="de Vries R.P."/>
            <person name="Ferreira P."/>
            <person name="Findley K."/>
            <person name="Foster B."/>
            <person name="Gaskell J."/>
            <person name="Glotzer D."/>
            <person name="Gorecki P."/>
            <person name="Heitman J."/>
            <person name="Hesse C."/>
            <person name="Hori C."/>
            <person name="Igarashi K."/>
            <person name="Jurgens J.A."/>
            <person name="Kallen N."/>
            <person name="Kersten P."/>
            <person name="Kohler A."/>
            <person name="Kuees U."/>
            <person name="Kumar T.K.A."/>
            <person name="Kuo A."/>
            <person name="LaButti K."/>
            <person name="Larrondo L.F."/>
            <person name="Lindquist E."/>
            <person name="Ling A."/>
            <person name="Lombard V."/>
            <person name="Lucas S."/>
            <person name="Lundell T."/>
            <person name="Martin R."/>
            <person name="McLaughlin D.J."/>
            <person name="Morgenstern I."/>
            <person name="Morin E."/>
            <person name="Murat C."/>
            <person name="Nagy L.G."/>
            <person name="Nolan M."/>
            <person name="Ohm R.A."/>
            <person name="Patyshakuliyeva A."/>
            <person name="Rokas A."/>
            <person name="Ruiz-Duenas F.J."/>
            <person name="Sabat G."/>
            <person name="Salamov A."/>
            <person name="Samejima M."/>
            <person name="Schmutz J."/>
            <person name="Slot J.C."/>
            <person name="St John F."/>
            <person name="Stenlid J."/>
            <person name="Sun H."/>
            <person name="Sun S."/>
            <person name="Syed K."/>
            <person name="Tsang A."/>
            <person name="Wiebenga A."/>
            <person name="Young D."/>
            <person name="Pisabarro A."/>
            <person name="Eastwood D.C."/>
            <person name="Martin F."/>
            <person name="Cullen D."/>
            <person name="Grigoriev I.V."/>
            <person name="Hibbett D.S."/>
        </authorList>
    </citation>
    <scope>NUCLEOTIDE SEQUENCE [LARGE SCALE GENOMIC DNA]</scope>
    <source>
        <strain evidence="4">RWD-64-598 SS2</strain>
    </source>
</reference>
<evidence type="ECO:0000256" key="2">
    <source>
        <dbReference type="SAM" id="SignalP"/>
    </source>
</evidence>
<feature type="signal peptide" evidence="2">
    <location>
        <begin position="1"/>
        <end position="21"/>
    </location>
</feature>
<accession>A0A5M3N4U0</accession>
<name>A0A5M3N4U0_CONPW</name>